<reference evidence="1 2" key="1">
    <citation type="journal article" date="2020" name="Cell">
        <title>Large-Scale Comparative Analyses of Tick Genomes Elucidate Their Genetic Diversity and Vector Capacities.</title>
        <authorList>
            <consortium name="Tick Genome and Microbiome Consortium (TIGMIC)"/>
            <person name="Jia N."/>
            <person name="Wang J."/>
            <person name="Shi W."/>
            <person name="Du L."/>
            <person name="Sun Y."/>
            <person name="Zhan W."/>
            <person name="Jiang J.F."/>
            <person name="Wang Q."/>
            <person name="Zhang B."/>
            <person name="Ji P."/>
            <person name="Bell-Sakyi L."/>
            <person name="Cui X.M."/>
            <person name="Yuan T.T."/>
            <person name="Jiang B.G."/>
            <person name="Yang W.F."/>
            <person name="Lam T.T."/>
            <person name="Chang Q.C."/>
            <person name="Ding S.J."/>
            <person name="Wang X.J."/>
            <person name="Zhu J.G."/>
            <person name="Ruan X.D."/>
            <person name="Zhao L."/>
            <person name="Wei J.T."/>
            <person name="Ye R.Z."/>
            <person name="Que T.C."/>
            <person name="Du C.H."/>
            <person name="Zhou Y.H."/>
            <person name="Cheng J.X."/>
            <person name="Dai P.F."/>
            <person name="Guo W.B."/>
            <person name="Han X.H."/>
            <person name="Huang E.J."/>
            <person name="Li L.F."/>
            <person name="Wei W."/>
            <person name="Gao Y.C."/>
            <person name="Liu J.Z."/>
            <person name="Shao H.Z."/>
            <person name="Wang X."/>
            <person name="Wang C.C."/>
            <person name="Yang T.C."/>
            <person name="Huo Q.B."/>
            <person name="Li W."/>
            <person name="Chen H.Y."/>
            <person name="Chen S.E."/>
            <person name="Zhou L.G."/>
            <person name="Ni X.B."/>
            <person name="Tian J.H."/>
            <person name="Sheng Y."/>
            <person name="Liu T."/>
            <person name="Pan Y.S."/>
            <person name="Xia L.Y."/>
            <person name="Li J."/>
            <person name="Zhao F."/>
            <person name="Cao W.C."/>
        </authorList>
    </citation>
    <scope>NUCLEOTIDE SEQUENCE [LARGE SCALE GENOMIC DNA]</scope>
    <source>
        <strain evidence="1">Iper-2018</strain>
    </source>
</reference>
<dbReference type="Proteomes" id="UP000805193">
    <property type="component" value="Unassembled WGS sequence"/>
</dbReference>
<gene>
    <name evidence="1" type="ORF">HPB47_019314</name>
</gene>
<proteinExistence type="predicted"/>
<evidence type="ECO:0000313" key="2">
    <source>
        <dbReference type="Proteomes" id="UP000805193"/>
    </source>
</evidence>
<protein>
    <submittedName>
        <fullName evidence="1">Uncharacterized protein</fullName>
    </submittedName>
</protein>
<comment type="caution">
    <text evidence="1">The sequence shown here is derived from an EMBL/GenBank/DDBJ whole genome shotgun (WGS) entry which is preliminary data.</text>
</comment>
<accession>A0AC60QIK8</accession>
<keyword evidence="2" id="KW-1185">Reference proteome</keyword>
<name>A0AC60QIK8_IXOPE</name>
<dbReference type="EMBL" id="JABSTQ010008709">
    <property type="protein sequence ID" value="KAG0434159.1"/>
    <property type="molecule type" value="Genomic_DNA"/>
</dbReference>
<evidence type="ECO:0000313" key="1">
    <source>
        <dbReference type="EMBL" id="KAG0434159.1"/>
    </source>
</evidence>
<organism evidence="1 2">
    <name type="scientific">Ixodes persulcatus</name>
    <name type="common">Taiga tick</name>
    <dbReference type="NCBI Taxonomy" id="34615"/>
    <lineage>
        <taxon>Eukaryota</taxon>
        <taxon>Metazoa</taxon>
        <taxon>Ecdysozoa</taxon>
        <taxon>Arthropoda</taxon>
        <taxon>Chelicerata</taxon>
        <taxon>Arachnida</taxon>
        <taxon>Acari</taxon>
        <taxon>Parasitiformes</taxon>
        <taxon>Ixodida</taxon>
        <taxon>Ixodoidea</taxon>
        <taxon>Ixodidae</taxon>
        <taxon>Ixodinae</taxon>
        <taxon>Ixodes</taxon>
    </lineage>
</organism>
<sequence length="277" mass="30386">MDIAGPSRMPPKVKNANWSEDDKFQLVYEIEKRKRIFKNKLNSNITKAAEKKAWQEIASVMNSRHPSRQRTVPQIKKARTLSSTGAGSNDYRLTLLAEAVLAVIGTTSPNLLGIERVIDTDQASTAPVSLQPTTNEVVGEDWVLSYEVGVDPGVAFLEVPESGETQDYEPPDWPLDEDEALMKPGASAALLRREGPPPVAPEGRPAPLGRGRRGLPRPQPIWRPSTPPAGSAAGTRAADKQFYKDILAQQQENVKRNWNLAIIRPAALDATHSKVMS</sequence>